<dbReference type="InterPro" id="IPR001849">
    <property type="entry name" value="PH_domain"/>
</dbReference>
<dbReference type="CTD" id="32686"/>
<evidence type="ECO:0000313" key="6">
    <source>
        <dbReference type="EMBL" id="JAG76575.1"/>
    </source>
</evidence>
<evidence type="ECO:0000259" key="4">
    <source>
        <dbReference type="PROSITE" id="PS50200"/>
    </source>
</evidence>
<feature type="compositionally biased region" description="Pro residues" evidence="2">
    <location>
        <begin position="169"/>
        <end position="181"/>
    </location>
</feature>
<dbReference type="SUPFAM" id="SSF54236">
    <property type="entry name" value="Ubiquitin-like"/>
    <property type="match status" value="1"/>
</dbReference>
<keyword evidence="7" id="KW-1185">Reference proteome</keyword>
<feature type="compositionally biased region" description="Polar residues" evidence="2">
    <location>
        <begin position="190"/>
        <end position="208"/>
    </location>
</feature>
<feature type="region of interest" description="Disordered" evidence="2">
    <location>
        <begin position="159"/>
        <end position="227"/>
    </location>
</feature>
<dbReference type="GO" id="GO:0005547">
    <property type="term" value="F:phosphatidylinositol-3,4,5-trisphosphate binding"/>
    <property type="evidence" value="ECO:0007669"/>
    <property type="project" value="TreeGrafter"/>
</dbReference>
<dbReference type="GeneID" id="105274104"/>
<feature type="region of interest" description="Disordered" evidence="2">
    <location>
        <begin position="281"/>
        <end position="301"/>
    </location>
</feature>
<dbReference type="EMBL" id="GBYB01006808">
    <property type="protein sequence ID" value="JAG76575.1"/>
    <property type="molecule type" value="Transcribed_RNA"/>
</dbReference>
<dbReference type="GO" id="GO:0005737">
    <property type="term" value="C:cytoplasm"/>
    <property type="evidence" value="ECO:0007669"/>
    <property type="project" value="TreeGrafter"/>
</dbReference>
<dbReference type="Gene3D" id="2.30.29.30">
    <property type="entry name" value="Pleckstrin-homology domain (PH domain)/Phosphotyrosine-binding domain (PTB)"/>
    <property type="match status" value="1"/>
</dbReference>
<keyword evidence="1" id="KW-0343">GTPase activation</keyword>
<feature type="compositionally biased region" description="Low complexity" evidence="2">
    <location>
        <begin position="31"/>
        <end position="41"/>
    </location>
</feature>
<dbReference type="InterPro" id="IPR029071">
    <property type="entry name" value="Ubiquitin-like_domsf"/>
</dbReference>
<feature type="compositionally biased region" description="Basic and acidic residues" evidence="2">
    <location>
        <begin position="114"/>
        <end position="131"/>
    </location>
</feature>
<dbReference type="Pfam" id="PF00620">
    <property type="entry name" value="RhoGAP"/>
    <property type="match status" value="1"/>
</dbReference>
<accession>A0A9R1TUP4</accession>
<protein>
    <submittedName>
        <fullName evidence="6">Arap2_1 protein</fullName>
    </submittedName>
    <submittedName>
        <fullName evidence="8">Arf-GAP with Rho-GAP domain, ANK repeat and PH domain-containing protein 1</fullName>
    </submittedName>
</protein>
<accession>A0A0C9PZ76</accession>
<dbReference type="InterPro" id="IPR052227">
    <property type="entry name" value="Arf-Rho-GAP_ANK-PH_domain"/>
</dbReference>
<feature type="domain" description="PH" evidence="3">
    <location>
        <begin position="537"/>
        <end position="642"/>
    </location>
</feature>
<reference evidence="6" key="1">
    <citation type="submission" date="2015-01" db="EMBL/GenBank/DDBJ databases">
        <title>Transcriptome Assembly of Fopius arisanus.</title>
        <authorList>
            <person name="Geib S."/>
        </authorList>
    </citation>
    <scope>NUCLEOTIDE SEQUENCE</scope>
</reference>
<feature type="region of interest" description="Disordered" evidence="2">
    <location>
        <begin position="1"/>
        <end position="77"/>
    </location>
</feature>
<dbReference type="GO" id="GO:0048699">
    <property type="term" value="P:generation of neurons"/>
    <property type="evidence" value="ECO:0007669"/>
    <property type="project" value="UniProtKB-ARBA"/>
</dbReference>
<dbReference type="Gene3D" id="3.10.20.90">
    <property type="entry name" value="Phosphatidylinositol 3-kinase Catalytic Subunit, Chain A, domain 1"/>
    <property type="match status" value="1"/>
</dbReference>
<feature type="region of interest" description="Disordered" evidence="2">
    <location>
        <begin position="112"/>
        <end position="132"/>
    </location>
</feature>
<dbReference type="Proteomes" id="UP000694866">
    <property type="component" value="Unplaced"/>
</dbReference>
<evidence type="ECO:0000259" key="3">
    <source>
        <dbReference type="PROSITE" id="PS50003"/>
    </source>
</evidence>
<feature type="domain" description="Ras-associating" evidence="4">
    <location>
        <begin position="974"/>
        <end position="1068"/>
    </location>
</feature>
<dbReference type="InterPro" id="IPR011993">
    <property type="entry name" value="PH-like_dom_sf"/>
</dbReference>
<dbReference type="PANTHER" id="PTHR45899">
    <property type="entry name" value="RHO GTPASE ACTIVATING PROTEIN AT 15B, ISOFORM C"/>
    <property type="match status" value="1"/>
</dbReference>
<dbReference type="PROSITE" id="PS50003">
    <property type="entry name" value="PH_DOMAIN"/>
    <property type="match status" value="2"/>
</dbReference>
<organism evidence="6">
    <name type="scientific">Fopius arisanus</name>
    <dbReference type="NCBI Taxonomy" id="64838"/>
    <lineage>
        <taxon>Eukaryota</taxon>
        <taxon>Metazoa</taxon>
        <taxon>Ecdysozoa</taxon>
        <taxon>Arthropoda</taxon>
        <taxon>Hexapoda</taxon>
        <taxon>Insecta</taxon>
        <taxon>Pterygota</taxon>
        <taxon>Neoptera</taxon>
        <taxon>Endopterygota</taxon>
        <taxon>Hymenoptera</taxon>
        <taxon>Apocrita</taxon>
        <taxon>Ichneumonoidea</taxon>
        <taxon>Braconidae</taxon>
        <taxon>Opiinae</taxon>
        <taxon>Fopius</taxon>
    </lineage>
</organism>
<feature type="compositionally biased region" description="Basic and acidic residues" evidence="2">
    <location>
        <begin position="209"/>
        <end position="224"/>
    </location>
</feature>
<dbReference type="InterPro" id="IPR000159">
    <property type="entry name" value="RA_dom"/>
</dbReference>
<evidence type="ECO:0000313" key="7">
    <source>
        <dbReference type="Proteomes" id="UP000694866"/>
    </source>
</evidence>
<feature type="compositionally biased region" description="Low complexity" evidence="2">
    <location>
        <begin position="457"/>
        <end position="473"/>
    </location>
</feature>
<dbReference type="PANTHER" id="PTHR45899:SF2">
    <property type="entry name" value="RHO GTPASE ACTIVATING PROTEIN AT 15B, ISOFORM C"/>
    <property type="match status" value="1"/>
</dbReference>
<feature type="region of interest" description="Disordered" evidence="2">
    <location>
        <begin position="371"/>
        <end position="475"/>
    </location>
</feature>
<dbReference type="GO" id="GO:0007165">
    <property type="term" value="P:signal transduction"/>
    <property type="evidence" value="ECO:0007669"/>
    <property type="project" value="InterPro"/>
</dbReference>
<dbReference type="SUPFAM" id="SSF50729">
    <property type="entry name" value="PH domain-like"/>
    <property type="match status" value="3"/>
</dbReference>
<evidence type="ECO:0000256" key="2">
    <source>
        <dbReference type="SAM" id="MobiDB-lite"/>
    </source>
</evidence>
<evidence type="ECO:0000256" key="1">
    <source>
        <dbReference type="ARBA" id="ARBA00022468"/>
    </source>
</evidence>
<dbReference type="InterPro" id="IPR000198">
    <property type="entry name" value="RhoGAP_dom"/>
</dbReference>
<evidence type="ECO:0000313" key="8">
    <source>
        <dbReference type="RefSeq" id="XP_011315261.1"/>
    </source>
</evidence>
<dbReference type="PROSITE" id="PS50238">
    <property type="entry name" value="RHOGAP"/>
    <property type="match status" value="1"/>
</dbReference>
<dbReference type="Pfam" id="PF21989">
    <property type="entry name" value="RA_2"/>
    <property type="match status" value="1"/>
</dbReference>
<feature type="domain" description="Rho-GAP" evidence="5">
    <location>
        <begin position="756"/>
        <end position="943"/>
    </location>
</feature>
<sequence length="1202" mass="135222">MEVKPIPKPRSTFSSQPVPAPRTHVPPPVPRSLSPSLSTTSEKSDEKSSSECRSSSSERSLFRNLGNSSRQLKDEISEKMTVKGKAVISSTRNASIRLEKSVKNLLTRRLTSTNDHDSVDSDNKKKNEDRCVSMPGCDDIFSSISFYSPLQSNLKSMRNEEDLTEARYSPPPPVYPPPPLPDESIYDELQSVTSGRSSRYDTLSSTVSDRLHDDHIPENCKSDSDQSLNLSETTADVKRLSRSDSWTFYDSTSEKQLADAIPEEVVREIDDQIGQRKKCHDERRVPEELSEPDILTPLTPLTPTASSLSVRNSLYENWTPRAFRDDEVRMNSKSLLFEFDPFARSDENTYGNYESNDLMLLEALLATNESTSSDGSLADLQEHDNESDELDNDGEKSPAPAVPRRYDSLPKNEYDEVEMVEAPQVPEKTTKNPALLPKLVNLGRRKQPAVPPRKPQLEVPPGSPGPLESPGKPLADKKTSVMQKLKKLHDSTVHVKPNVINFIKNKKLLRVGREGEGKRGIESQRMRRPIIEEQVVPVCHRGIVYRPGVGIERARDLVMRAAVLSDQKICFYTDKAMTTVKESLALDSVQSVHLLQDVKIVDGETVHCIAVSSEGKPGVHVFYAKSITERRIWAQRILEALTPVFPVKYTSDLTRAGWAYLKEGVTGVWFPAWVLLQQRTLIYTRSFEPLEFEKLDLRKARCILLRDQEGPIPSQGNVPVVVIDGVRAALHLTAPGTREVAVWRHALYQAATTCGPALTDQQLTQENVPVILDKCINFIYAHGIMSEGIYRKGGSSSAVVRLLEAFRKDAWATQITRVSYSEHDVATVLRRFLRDLPEPLLPTSIHDSLCRAIDVCDDEERANAYRKILFPVLNAVSGSTLRRILGHLHCLSQQNSRNLMTVENISAVWGPTLMHAGGKSAEEWNKSETLVVGDLIRLYTKLYQLSAEDLMKEAKILEVLERHHASNNGVRGAPSGDLKIWIYLFGKEGECCNVTIGPQKTASDICKELAEKTAISVHELSLEESILDGALHRPLHHAEKVLEVVARWGYCDSEDRKNNILLLKKDRLYRDIVPRIKPPMTASGELKFADTKSKCFKSYTFEFSQAKLCCYKDKACAVKLHEWKIEDIIWYLGHEPKRNPQMGWSITFLLKNEERTRTKDSPFFGYTLAGASVVDQYKWLAAMLFGEHQMDLFPSAVNLMDP</sequence>
<dbReference type="GO" id="GO:0071944">
    <property type="term" value="C:cell periphery"/>
    <property type="evidence" value="ECO:0007669"/>
    <property type="project" value="UniProtKB-ARBA"/>
</dbReference>
<dbReference type="CDD" id="cd17113">
    <property type="entry name" value="RA_ARAPs"/>
    <property type="match status" value="1"/>
</dbReference>
<feature type="domain" description="PH" evidence="3">
    <location>
        <begin position="652"/>
        <end position="752"/>
    </location>
</feature>
<dbReference type="AlphaFoldDB" id="A0A0C9PZ76"/>
<reference evidence="8" key="2">
    <citation type="submission" date="2025-04" db="UniProtKB">
        <authorList>
            <consortium name="RefSeq"/>
        </authorList>
    </citation>
    <scope>IDENTIFICATION</scope>
    <source>
        <strain evidence="8">USDA-PBARC FA_bdor</strain>
        <tissue evidence="8">Whole organism</tissue>
    </source>
</reference>
<dbReference type="KEGG" id="fas:105274104"/>
<evidence type="ECO:0000259" key="5">
    <source>
        <dbReference type="PROSITE" id="PS50238"/>
    </source>
</evidence>
<dbReference type="RefSeq" id="XP_011315261.1">
    <property type="nucleotide sequence ID" value="XM_011316959.1"/>
</dbReference>
<dbReference type="InterPro" id="IPR008936">
    <property type="entry name" value="Rho_GTPase_activation_prot"/>
</dbReference>
<feature type="compositionally biased region" description="Pro residues" evidence="2">
    <location>
        <begin position="18"/>
        <end position="30"/>
    </location>
</feature>
<dbReference type="OrthoDB" id="29546at2759"/>
<dbReference type="Gene3D" id="1.10.555.10">
    <property type="entry name" value="Rho GTPase activation protein"/>
    <property type="match status" value="1"/>
</dbReference>
<dbReference type="SMART" id="SM00233">
    <property type="entry name" value="PH"/>
    <property type="match status" value="3"/>
</dbReference>
<dbReference type="SMART" id="SM00324">
    <property type="entry name" value="RhoGAP"/>
    <property type="match status" value="1"/>
</dbReference>
<proteinExistence type="predicted"/>
<dbReference type="GO" id="GO:0005096">
    <property type="term" value="F:GTPase activator activity"/>
    <property type="evidence" value="ECO:0007669"/>
    <property type="project" value="UniProtKB-KW"/>
</dbReference>
<name>A0A0C9PZ76_9HYME</name>
<gene>
    <name evidence="6" type="primary">Arap2_1</name>
    <name evidence="8" type="synonym">RhoGAP15B</name>
    <name evidence="6" type="ORF">g.28592</name>
</gene>
<dbReference type="PROSITE" id="PS50200">
    <property type="entry name" value="RA"/>
    <property type="match status" value="1"/>
</dbReference>
<feature type="compositionally biased region" description="Basic and acidic residues" evidence="2">
    <location>
        <begin position="404"/>
        <end position="414"/>
    </location>
</feature>
<dbReference type="SUPFAM" id="SSF48350">
    <property type="entry name" value="GTPase activation domain, GAP"/>
    <property type="match status" value="1"/>
</dbReference>